<dbReference type="AlphaFoldDB" id="A0A1A9ZGY4"/>
<keyword evidence="1" id="KW-1133">Transmembrane helix</keyword>
<evidence type="ECO:0000256" key="1">
    <source>
        <dbReference type="SAM" id="Phobius"/>
    </source>
</evidence>
<dbReference type="VEuPathDB" id="VectorBase:GPAI014350"/>
<feature type="transmembrane region" description="Helical" evidence="1">
    <location>
        <begin position="105"/>
        <end position="124"/>
    </location>
</feature>
<keyword evidence="1" id="KW-0812">Transmembrane</keyword>
<sequence>MNKNLLYWKQDKNKSAVPALIMTTCTTRYILRTGMPLPTQSSREVAKLKSDFYHKQHMILHNTDSMGSVVVISLWGALNSAHKVGRSVRYNPTPSRSLDDVPHKVISAATTLVYVPYLLWAIIINKLMKYNNENAIIKSQHKGLMRECVNLITLQNTPVCTYKQESTSSYVKGSITQIQKRKQ</sequence>
<evidence type="ECO:0000313" key="3">
    <source>
        <dbReference type="Proteomes" id="UP000092445"/>
    </source>
</evidence>
<feature type="transmembrane region" description="Helical" evidence="1">
    <location>
        <begin position="59"/>
        <end position="78"/>
    </location>
</feature>
<dbReference type="Proteomes" id="UP000092445">
    <property type="component" value="Unassembled WGS sequence"/>
</dbReference>
<accession>A0A1A9ZGY4</accession>
<protein>
    <submittedName>
        <fullName evidence="2">Uncharacterized protein</fullName>
    </submittedName>
</protein>
<keyword evidence="1" id="KW-0472">Membrane</keyword>
<name>A0A1A9ZGY4_GLOPL</name>
<organism evidence="2 3">
    <name type="scientific">Glossina pallidipes</name>
    <name type="common">Tsetse fly</name>
    <dbReference type="NCBI Taxonomy" id="7398"/>
    <lineage>
        <taxon>Eukaryota</taxon>
        <taxon>Metazoa</taxon>
        <taxon>Ecdysozoa</taxon>
        <taxon>Arthropoda</taxon>
        <taxon>Hexapoda</taxon>
        <taxon>Insecta</taxon>
        <taxon>Pterygota</taxon>
        <taxon>Neoptera</taxon>
        <taxon>Endopterygota</taxon>
        <taxon>Diptera</taxon>
        <taxon>Brachycera</taxon>
        <taxon>Muscomorpha</taxon>
        <taxon>Hippoboscoidea</taxon>
        <taxon>Glossinidae</taxon>
        <taxon>Glossina</taxon>
    </lineage>
</organism>
<reference evidence="3" key="1">
    <citation type="submission" date="2014-03" db="EMBL/GenBank/DDBJ databases">
        <authorList>
            <person name="Aksoy S."/>
            <person name="Warren W."/>
            <person name="Wilson R.K."/>
        </authorList>
    </citation>
    <scope>NUCLEOTIDE SEQUENCE [LARGE SCALE GENOMIC DNA]</scope>
    <source>
        <strain evidence="3">IAEA</strain>
    </source>
</reference>
<evidence type="ECO:0000313" key="2">
    <source>
        <dbReference type="EnsemblMetazoa" id="GPAI014350-PA"/>
    </source>
</evidence>
<dbReference type="EnsemblMetazoa" id="GPAI014350-RA">
    <property type="protein sequence ID" value="GPAI014350-PA"/>
    <property type="gene ID" value="GPAI014350"/>
</dbReference>
<keyword evidence="3" id="KW-1185">Reference proteome</keyword>
<proteinExistence type="predicted"/>
<reference evidence="2" key="2">
    <citation type="submission" date="2020-05" db="UniProtKB">
        <authorList>
            <consortium name="EnsemblMetazoa"/>
        </authorList>
    </citation>
    <scope>IDENTIFICATION</scope>
    <source>
        <strain evidence="2">IAEA</strain>
    </source>
</reference>